<protein>
    <recommendedName>
        <fullName evidence="1">Thoeris protein ThsB TIR-like domain-containing protein</fullName>
    </recommendedName>
</protein>
<keyword evidence="3" id="KW-1185">Reference proteome</keyword>
<dbReference type="EMBL" id="FWXB01000004">
    <property type="protein sequence ID" value="SMC11803.1"/>
    <property type="molecule type" value="Genomic_DNA"/>
</dbReference>
<dbReference type="AlphaFoldDB" id="A0A1X7BQG5"/>
<name>A0A1X7BQG5_9RHOB</name>
<dbReference type="OrthoDB" id="9811746at2"/>
<evidence type="ECO:0000259" key="1">
    <source>
        <dbReference type="Pfam" id="PF08937"/>
    </source>
</evidence>
<dbReference type="Pfam" id="PF08937">
    <property type="entry name" value="ThsB_TIR"/>
    <property type="match status" value="1"/>
</dbReference>
<dbReference type="Gene3D" id="3.40.50.9200">
    <property type="entry name" value="Hypothetical protein MTH538"/>
    <property type="match status" value="1"/>
</dbReference>
<feature type="domain" description="Thoeris protein ThsB TIR-like" evidence="1">
    <location>
        <begin position="9"/>
        <end position="104"/>
    </location>
</feature>
<dbReference type="Proteomes" id="UP000193224">
    <property type="component" value="Unassembled WGS sequence"/>
</dbReference>
<dbReference type="InterPro" id="IPR036490">
    <property type="entry name" value="ThsB_TIR-like_sf"/>
</dbReference>
<sequence length="158" mass="17582">MSKEVKNVFISHIHEDDAGLGDLKNLLKTNGMEIRDSSVNSDKPNNAKNPDYIKSQILAPKIDWASIMIVYITPETKNSDWVNWEIERAFKQEKTIVGVWEQGSNGCELPEALEKFGDAVVGWDGGHIIDAVNGDYKGFNNPDGTPCKPQPIKRHACS</sequence>
<proteinExistence type="predicted"/>
<reference evidence="2 3" key="1">
    <citation type="submission" date="2017-03" db="EMBL/GenBank/DDBJ databases">
        <authorList>
            <person name="Afonso C.L."/>
            <person name="Miller P.J."/>
            <person name="Scott M.A."/>
            <person name="Spackman E."/>
            <person name="Goraichik I."/>
            <person name="Dimitrov K.M."/>
            <person name="Suarez D.L."/>
            <person name="Swayne D.E."/>
        </authorList>
    </citation>
    <scope>NUCLEOTIDE SEQUENCE [LARGE SCALE GENOMIC DNA]</scope>
    <source>
        <strain evidence="2 3">CECT 7745</strain>
    </source>
</reference>
<dbReference type="RefSeq" id="WP_085799755.1">
    <property type="nucleotide sequence ID" value="NZ_FWXB01000004.1"/>
</dbReference>
<evidence type="ECO:0000313" key="3">
    <source>
        <dbReference type="Proteomes" id="UP000193224"/>
    </source>
</evidence>
<dbReference type="SUPFAM" id="SSF52206">
    <property type="entry name" value="Hypothetical protein MTH538"/>
    <property type="match status" value="1"/>
</dbReference>
<dbReference type="InterPro" id="IPR015032">
    <property type="entry name" value="ThsB__TIR-like_domain"/>
</dbReference>
<accession>A0A1X7BQG5</accession>
<organism evidence="2 3">
    <name type="scientific">Roseovarius aestuarii</name>
    <dbReference type="NCBI Taxonomy" id="475083"/>
    <lineage>
        <taxon>Bacteria</taxon>
        <taxon>Pseudomonadati</taxon>
        <taxon>Pseudomonadota</taxon>
        <taxon>Alphaproteobacteria</taxon>
        <taxon>Rhodobacterales</taxon>
        <taxon>Roseobacteraceae</taxon>
        <taxon>Roseovarius</taxon>
    </lineage>
</organism>
<gene>
    <name evidence="2" type="ORF">ROA7745_01622</name>
</gene>
<evidence type="ECO:0000313" key="2">
    <source>
        <dbReference type="EMBL" id="SMC11803.1"/>
    </source>
</evidence>